<sequence>MFVNKVEVLTMARAMASHAAARQGVIAANVANADTPGYRARDLISFADVWQGQGMALRATRAGHLGGGFQAGAGMMPDRLNVSPNGNSVSLEAEMVKAAEARQAHDMALAIYRSLSGNIRATLGRR</sequence>
<keyword evidence="3" id="KW-0966">Cell projection</keyword>
<evidence type="ECO:0000259" key="2">
    <source>
        <dbReference type="Pfam" id="PF00460"/>
    </source>
</evidence>
<proteinExistence type="predicted"/>
<keyword evidence="3" id="KW-0969">Cilium</keyword>
<dbReference type="RefSeq" id="WP_076529435.1">
    <property type="nucleotide sequence ID" value="NZ_BMEH01000002.1"/>
</dbReference>
<dbReference type="AlphaFoldDB" id="A0A1N7LWW4"/>
<evidence type="ECO:0000313" key="4">
    <source>
        <dbReference type="Proteomes" id="UP000186141"/>
    </source>
</evidence>
<gene>
    <name evidence="3" type="ORF">SAMN05421774_102224</name>
</gene>
<protein>
    <submittedName>
        <fullName evidence="3">Flagellar basal-body rod protein FlgB</fullName>
    </submittedName>
</protein>
<accession>A0A1N7LWW4</accession>
<organism evidence="3 4">
    <name type="scientific">Gemmobacter megaterium</name>
    <dbReference type="NCBI Taxonomy" id="1086013"/>
    <lineage>
        <taxon>Bacteria</taxon>
        <taxon>Pseudomonadati</taxon>
        <taxon>Pseudomonadota</taxon>
        <taxon>Alphaproteobacteria</taxon>
        <taxon>Rhodobacterales</taxon>
        <taxon>Paracoccaceae</taxon>
        <taxon>Gemmobacter</taxon>
    </lineage>
</organism>
<dbReference type="NCBIfam" id="NF009270">
    <property type="entry name" value="PRK12627.1"/>
    <property type="match status" value="1"/>
</dbReference>
<dbReference type="EMBL" id="FTOT01000002">
    <property type="protein sequence ID" value="SIS78269.1"/>
    <property type="molecule type" value="Genomic_DNA"/>
</dbReference>
<keyword evidence="3" id="KW-0282">Flagellum</keyword>
<dbReference type="STRING" id="1086013.SAMN05421774_102224"/>
<evidence type="ECO:0000313" key="3">
    <source>
        <dbReference type="EMBL" id="SIS78269.1"/>
    </source>
</evidence>
<dbReference type="OrthoDB" id="9788334at2"/>
<dbReference type="InterPro" id="IPR001444">
    <property type="entry name" value="Flag_bb_rod_N"/>
</dbReference>
<keyword evidence="4" id="KW-1185">Reference proteome</keyword>
<dbReference type="Proteomes" id="UP000186141">
    <property type="component" value="Unassembled WGS sequence"/>
</dbReference>
<comment type="subcellular location">
    <subcellularLocation>
        <location evidence="1">Bacterial flagellum basal body</location>
    </subcellularLocation>
</comment>
<dbReference type="Pfam" id="PF00460">
    <property type="entry name" value="Flg_bb_rod"/>
    <property type="match status" value="1"/>
</dbReference>
<reference evidence="3 4" key="1">
    <citation type="submission" date="2017-01" db="EMBL/GenBank/DDBJ databases">
        <authorList>
            <person name="Mah S.A."/>
            <person name="Swanson W.J."/>
            <person name="Moy G.W."/>
            <person name="Vacquier V.D."/>
        </authorList>
    </citation>
    <scope>NUCLEOTIDE SEQUENCE [LARGE SCALE GENOMIC DNA]</scope>
    <source>
        <strain evidence="3 4">DSM 26375</strain>
    </source>
</reference>
<name>A0A1N7LWW4_9RHOB</name>
<feature type="domain" description="Flagellar basal body rod protein N-terminal" evidence="2">
    <location>
        <begin position="17"/>
        <end position="39"/>
    </location>
</feature>
<dbReference type="GO" id="GO:0009425">
    <property type="term" value="C:bacterial-type flagellum basal body"/>
    <property type="evidence" value="ECO:0007669"/>
    <property type="project" value="UniProtKB-SubCell"/>
</dbReference>
<evidence type="ECO:0000256" key="1">
    <source>
        <dbReference type="ARBA" id="ARBA00004117"/>
    </source>
</evidence>